<dbReference type="PANTHER" id="PTHR35450">
    <property type="entry name" value="REVERSE TRANSCRIPTASE DOMAIN-CONTAINING PROTEIN"/>
    <property type="match status" value="1"/>
</dbReference>
<organism evidence="1 2">
    <name type="scientific">Hermetia illucens</name>
    <name type="common">Black soldier fly</name>
    <dbReference type="NCBI Taxonomy" id="343691"/>
    <lineage>
        <taxon>Eukaryota</taxon>
        <taxon>Metazoa</taxon>
        <taxon>Ecdysozoa</taxon>
        <taxon>Arthropoda</taxon>
        <taxon>Hexapoda</taxon>
        <taxon>Insecta</taxon>
        <taxon>Pterygota</taxon>
        <taxon>Neoptera</taxon>
        <taxon>Endopterygota</taxon>
        <taxon>Diptera</taxon>
        <taxon>Brachycera</taxon>
        <taxon>Stratiomyomorpha</taxon>
        <taxon>Stratiomyidae</taxon>
        <taxon>Hermetiinae</taxon>
        <taxon>Hermetia</taxon>
    </lineage>
</organism>
<name>A0A7R8UQ61_HERIL</name>
<dbReference type="InParanoid" id="A0A7R8UQ61"/>
<keyword evidence="2" id="KW-1185">Reference proteome</keyword>
<gene>
    <name evidence="1" type="ORF">HERILL_LOCUS7494</name>
</gene>
<dbReference type="PANTHER" id="PTHR35450:SF2">
    <property type="entry name" value="REVERSE TRANSCRIPTASE DOMAIN-CONTAINING PROTEIN"/>
    <property type="match status" value="1"/>
</dbReference>
<dbReference type="EMBL" id="LR899011">
    <property type="protein sequence ID" value="CAD7084610.1"/>
    <property type="molecule type" value="Genomic_DNA"/>
</dbReference>
<protein>
    <submittedName>
        <fullName evidence="1">Uncharacterized protein</fullName>
    </submittedName>
</protein>
<reference evidence="1 2" key="1">
    <citation type="submission" date="2020-11" db="EMBL/GenBank/DDBJ databases">
        <authorList>
            <person name="Wallbank WR R."/>
            <person name="Pardo Diaz C."/>
            <person name="Kozak K."/>
            <person name="Martin S."/>
            <person name="Jiggins C."/>
            <person name="Moest M."/>
            <person name="Warren A I."/>
            <person name="Generalovic N T."/>
            <person name="Byers J.R.P. K."/>
            <person name="Montejo-Kovacevich G."/>
            <person name="Yen C E."/>
        </authorList>
    </citation>
    <scope>NUCLEOTIDE SEQUENCE [LARGE SCALE GENOMIC DNA]</scope>
</reference>
<evidence type="ECO:0000313" key="1">
    <source>
        <dbReference type="EMBL" id="CAD7084610.1"/>
    </source>
</evidence>
<dbReference type="Proteomes" id="UP000594454">
    <property type="component" value="Chromosome 3"/>
</dbReference>
<dbReference type="AlphaFoldDB" id="A0A7R8UQ61"/>
<accession>A0A7R8UQ61</accession>
<sequence>MTKRDFYKYLGILQGTHTRVDDLKEALLSEFLRRVKLVLKSHLSGKNQISALNVFAIPPLAYAFGTLPWTKTDLENVQRPIRTTMSKFRMHHLKSAVERMNLPRDIGGSGVLDVAAEYHRQVDSLRTHFYSKEQASPLHAAVSQTVD</sequence>
<evidence type="ECO:0000313" key="2">
    <source>
        <dbReference type="Proteomes" id="UP000594454"/>
    </source>
</evidence>
<proteinExistence type="predicted"/>